<dbReference type="SUPFAM" id="SSF54197">
    <property type="entry name" value="HIT-like"/>
    <property type="match status" value="1"/>
</dbReference>
<dbReference type="EMBL" id="CAJOBJ010000225">
    <property type="protein sequence ID" value="CAF3806241.1"/>
    <property type="molecule type" value="Genomic_DNA"/>
</dbReference>
<dbReference type="EMBL" id="CAJNRE010015554">
    <property type="protein sequence ID" value="CAF2138163.1"/>
    <property type="molecule type" value="Genomic_DNA"/>
</dbReference>
<proteinExistence type="predicted"/>
<dbReference type="Gene3D" id="3.30.428.10">
    <property type="entry name" value="HIT-like"/>
    <property type="match status" value="1"/>
</dbReference>
<dbReference type="EMBL" id="CAJNOV010006286">
    <property type="protein sequence ID" value="CAF1243174.1"/>
    <property type="molecule type" value="Genomic_DNA"/>
</dbReference>
<evidence type="ECO:0000313" key="5">
    <source>
        <dbReference type="EMBL" id="CAF3806241.1"/>
    </source>
</evidence>
<evidence type="ECO:0000313" key="4">
    <source>
        <dbReference type="EMBL" id="CAF3784293.1"/>
    </source>
</evidence>
<organism evidence="2 7">
    <name type="scientific">Rotaria magnacalcarata</name>
    <dbReference type="NCBI Taxonomy" id="392030"/>
    <lineage>
        <taxon>Eukaryota</taxon>
        <taxon>Metazoa</taxon>
        <taxon>Spiralia</taxon>
        <taxon>Gnathifera</taxon>
        <taxon>Rotifera</taxon>
        <taxon>Eurotatoria</taxon>
        <taxon>Bdelloidea</taxon>
        <taxon>Philodinida</taxon>
        <taxon>Philodinidae</taxon>
        <taxon>Rotaria</taxon>
    </lineage>
</organism>
<reference evidence="2" key="1">
    <citation type="submission" date="2021-02" db="EMBL/GenBank/DDBJ databases">
        <authorList>
            <person name="Nowell W R."/>
        </authorList>
    </citation>
    <scope>NUCLEOTIDE SEQUENCE</scope>
</reference>
<dbReference type="AlphaFoldDB" id="A0A815N6S3"/>
<name>A0A815N6S3_9BILA</name>
<evidence type="ECO:0000313" key="2">
    <source>
        <dbReference type="EMBL" id="CAF1433316.1"/>
    </source>
</evidence>
<evidence type="ECO:0000313" key="7">
    <source>
        <dbReference type="Proteomes" id="UP000663834"/>
    </source>
</evidence>
<protein>
    <submittedName>
        <fullName evidence="2">Uncharacterized protein</fullName>
    </submittedName>
</protein>
<evidence type="ECO:0000313" key="6">
    <source>
        <dbReference type="EMBL" id="CAF4707556.1"/>
    </source>
</evidence>
<sequence>MEGDLDYSNNELSKLSITNQQSTSIDDTMNSDVSIPYSIKLGYAFQSQLPLEQLIDQRSIQSYLQGLLFMIEEKSKIYDFQMRLRNQDPDGFTVIFIHKDVNNYSGPVQYDVCIFCDLNNKLSQISLIKQNPTTCIWLDIKLRNKLVVTPRQHIERLSEMSEEAMTSFWHDTQVLLDEEGCDWKSMVLNHGKYRHYGHFQMKINIDEYQWNERMTRKYEEKLKRIKHLLEHDEDNIT</sequence>
<dbReference type="EMBL" id="CAJNOW010004908">
    <property type="protein sequence ID" value="CAF1433316.1"/>
    <property type="molecule type" value="Genomic_DNA"/>
</dbReference>
<dbReference type="Proteomes" id="UP000676336">
    <property type="component" value="Unassembled WGS sequence"/>
</dbReference>
<dbReference type="Proteomes" id="UP000663855">
    <property type="component" value="Unassembled WGS sequence"/>
</dbReference>
<dbReference type="Proteomes" id="UP000663824">
    <property type="component" value="Unassembled WGS sequence"/>
</dbReference>
<evidence type="ECO:0000313" key="1">
    <source>
        <dbReference type="EMBL" id="CAF1243174.1"/>
    </source>
</evidence>
<dbReference type="InterPro" id="IPR036265">
    <property type="entry name" value="HIT-like_sf"/>
</dbReference>
<dbReference type="EMBL" id="CAJOBH010000351">
    <property type="protein sequence ID" value="CAF3784293.1"/>
    <property type="molecule type" value="Genomic_DNA"/>
</dbReference>
<evidence type="ECO:0000313" key="3">
    <source>
        <dbReference type="EMBL" id="CAF2138163.1"/>
    </source>
</evidence>
<comment type="caution">
    <text evidence="2">The sequence shown here is derived from an EMBL/GenBank/DDBJ whole genome shotgun (WGS) entry which is preliminary data.</text>
</comment>
<dbReference type="EMBL" id="CAJOBI010127348">
    <property type="protein sequence ID" value="CAF4707556.1"/>
    <property type="molecule type" value="Genomic_DNA"/>
</dbReference>
<gene>
    <name evidence="4" type="ORF">BYL167_LOCUS2099</name>
    <name evidence="1" type="ORF">CJN711_LOCUS14101</name>
    <name evidence="5" type="ORF">GIL414_LOCUS1375</name>
    <name evidence="2" type="ORF">KQP761_LOCUS11154</name>
    <name evidence="3" type="ORF">MBJ925_LOCUS28967</name>
    <name evidence="6" type="ORF">SMN809_LOCUS43297</name>
</gene>
<dbReference type="Proteomes" id="UP000663834">
    <property type="component" value="Unassembled WGS sequence"/>
</dbReference>
<dbReference type="OrthoDB" id="9973008at2759"/>
<dbReference type="Proteomes" id="UP000681720">
    <property type="component" value="Unassembled WGS sequence"/>
</dbReference>
<dbReference type="Proteomes" id="UP000681967">
    <property type="component" value="Unassembled WGS sequence"/>
</dbReference>
<accession>A0A815N6S3</accession>